<dbReference type="Proteomes" id="UP000433737">
    <property type="component" value="Unassembled WGS sequence"/>
</dbReference>
<comment type="caution">
    <text evidence="1">The sequence shown here is derived from an EMBL/GenBank/DDBJ whole genome shotgun (WGS) entry which is preliminary data.</text>
</comment>
<reference evidence="1 2" key="1">
    <citation type="submission" date="2019-10" db="EMBL/GenBank/DDBJ databases">
        <authorList>
            <person name="Karimi E."/>
        </authorList>
    </citation>
    <scope>NUCLEOTIDE SEQUENCE [LARGE SCALE GENOMIC DNA]</scope>
    <source>
        <strain evidence="1">Pantoea sp. 111</strain>
    </source>
</reference>
<evidence type="ECO:0000313" key="1">
    <source>
        <dbReference type="EMBL" id="VXB53619.1"/>
    </source>
</evidence>
<protein>
    <submittedName>
        <fullName evidence="1">Uncharacterized protein</fullName>
    </submittedName>
</protein>
<accession>A0AAX3J3L5</accession>
<evidence type="ECO:0000313" key="2">
    <source>
        <dbReference type="Proteomes" id="UP000433737"/>
    </source>
</evidence>
<sequence length="34" mass="3794">MGEEKLAYSGYLDVVAGNKADYAEGEIKRFTRLV</sequence>
<dbReference type="EMBL" id="CABWMH010000008">
    <property type="protein sequence ID" value="VXB53619.1"/>
    <property type="molecule type" value="Genomic_DNA"/>
</dbReference>
<proteinExistence type="predicted"/>
<gene>
    <name evidence="1" type="ORF">PANT111_160022</name>
</gene>
<dbReference type="AlphaFoldDB" id="A0AAX3J3L5"/>
<organism evidence="1 2">
    <name type="scientific">Pantoea brenneri</name>
    <dbReference type="NCBI Taxonomy" id="472694"/>
    <lineage>
        <taxon>Bacteria</taxon>
        <taxon>Pseudomonadati</taxon>
        <taxon>Pseudomonadota</taxon>
        <taxon>Gammaproteobacteria</taxon>
        <taxon>Enterobacterales</taxon>
        <taxon>Erwiniaceae</taxon>
        <taxon>Pantoea</taxon>
    </lineage>
</organism>
<name>A0AAX3J3L5_9GAMM</name>